<comment type="caution">
    <text evidence="2">The sequence shown here is derived from an EMBL/GenBank/DDBJ whole genome shotgun (WGS) entry which is preliminary data.</text>
</comment>
<dbReference type="EMBL" id="JAHRIP010041865">
    <property type="protein sequence ID" value="MEQ2297218.1"/>
    <property type="molecule type" value="Genomic_DNA"/>
</dbReference>
<organism evidence="2 3">
    <name type="scientific">Ameca splendens</name>
    <dbReference type="NCBI Taxonomy" id="208324"/>
    <lineage>
        <taxon>Eukaryota</taxon>
        <taxon>Metazoa</taxon>
        <taxon>Chordata</taxon>
        <taxon>Craniata</taxon>
        <taxon>Vertebrata</taxon>
        <taxon>Euteleostomi</taxon>
        <taxon>Actinopterygii</taxon>
        <taxon>Neopterygii</taxon>
        <taxon>Teleostei</taxon>
        <taxon>Neoteleostei</taxon>
        <taxon>Acanthomorphata</taxon>
        <taxon>Ovalentaria</taxon>
        <taxon>Atherinomorphae</taxon>
        <taxon>Cyprinodontiformes</taxon>
        <taxon>Goodeidae</taxon>
        <taxon>Ameca</taxon>
    </lineage>
</organism>
<proteinExistence type="predicted"/>
<protein>
    <recommendedName>
        <fullName evidence="4">Secreted protein</fullName>
    </recommendedName>
</protein>
<evidence type="ECO:0000313" key="2">
    <source>
        <dbReference type="EMBL" id="MEQ2297218.1"/>
    </source>
</evidence>
<reference evidence="2 3" key="1">
    <citation type="submission" date="2021-06" db="EMBL/GenBank/DDBJ databases">
        <authorList>
            <person name="Palmer J.M."/>
        </authorList>
    </citation>
    <scope>NUCLEOTIDE SEQUENCE [LARGE SCALE GENOMIC DNA]</scope>
    <source>
        <strain evidence="2 3">AS_MEX2019</strain>
        <tissue evidence="2">Muscle</tissue>
    </source>
</reference>
<feature type="region of interest" description="Disordered" evidence="1">
    <location>
        <begin position="115"/>
        <end position="150"/>
    </location>
</feature>
<evidence type="ECO:0000313" key="3">
    <source>
        <dbReference type="Proteomes" id="UP001469553"/>
    </source>
</evidence>
<evidence type="ECO:0000256" key="1">
    <source>
        <dbReference type="SAM" id="MobiDB-lite"/>
    </source>
</evidence>
<feature type="compositionally biased region" description="Polar residues" evidence="1">
    <location>
        <begin position="117"/>
        <end position="127"/>
    </location>
</feature>
<sequence>MFCSCFSGLLQFAKLCRHCPQQQGCYVSLHPDQIMYPPCSFAQGACDCVFMHVKPLLRWPRGVRSNTKAATQIQEHKYKSRNTNTKAATQIQEHKYKSRNTNTKAATQIQKHKYKSRNTNTKAATQIQKHKYKSRNTNTKAQRKSRNLQQKKQCLLNETTGRETLLAISRQILPV</sequence>
<accession>A0ABV0YTK6</accession>
<dbReference type="Proteomes" id="UP001469553">
    <property type="component" value="Unassembled WGS sequence"/>
</dbReference>
<evidence type="ECO:0008006" key="4">
    <source>
        <dbReference type="Google" id="ProtNLM"/>
    </source>
</evidence>
<keyword evidence="3" id="KW-1185">Reference proteome</keyword>
<name>A0ABV0YTK6_9TELE</name>
<gene>
    <name evidence="2" type="ORF">AMECASPLE_032553</name>
</gene>